<keyword evidence="2" id="KW-1185">Reference proteome</keyword>
<evidence type="ECO:0000313" key="2">
    <source>
        <dbReference type="Proteomes" id="UP000085678"/>
    </source>
</evidence>
<evidence type="ECO:0000313" key="3">
    <source>
        <dbReference type="RefSeq" id="XP_013412306.1"/>
    </source>
</evidence>
<name>A0A1S3JQ74_LINAN</name>
<feature type="region of interest" description="Disordered" evidence="1">
    <location>
        <begin position="229"/>
        <end position="347"/>
    </location>
</feature>
<organism evidence="2 3">
    <name type="scientific">Lingula anatina</name>
    <name type="common">Brachiopod</name>
    <name type="synonym">Lingula unguis</name>
    <dbReference type="NCBI Taxonomy" id="7574"/>
    <lineage>
        <taxon>Eukaryota</taxon>
        <taxon>Metazoa</taxon>
        <taxon>Spiralia</taxon>
        <taxon>Lophotrochozoa</taxon>
        <taxon>Brachiopoda</taxon>
        <taxon>Linguliformea</taxon>
        <taxon>Lingulata</taxon>
        <taxon>Lingulida</taxon>
        <taxon>Linguloidea</taxon>
        <taxon>Lingulidae</taxon>
        <taxon>Lingula</taxon>
    </lineage>
</organism>
<dbReference type="InterPro" id="IPR001005">
    <property type="entry name" value="SANT/Myb"/>
</dbReference>
<feature type="compositionally biased region" description="Polar residues" evidence="1">
    <location>
        <begin position="230"/>
        <end position="278"/>
    </location>
</feature>
<proteinExistence type="predicted"/>
<dbReference type="PANTHER" id="PTHR15132">
    <property type="entry name" value="SNRNA-ACTIVATING PROTEIN COMPLEX SUBUNIT 2"/>
    <property type="match status" value="1"/>
</dbReference>
<dbReference type="AlphaFoldDB" id="A0A1S3JQ74"/>
<sequence>MVKKKPVKKKPEKVGRAPRKKSTKPQEKMLSYDKLWTIYEKKKLLTALKVCSIDDYAEMHKLIPTRSEEEIKWYIDAIRIRASAPAETLKNKIMAPIAVWLRVAENLVSYDQDHSYDLAKVMSIAGNLEPHRLPKSRYDPNYQEIYSYIVAALKGEDPPDLSPLDSAVVLDLLQNLAGVLKESDLEEQRELMKQKYELLHLRVDIHDRKKTCDATWKAMDDDELLKSKQTETGSSNAPVPGTSGTQHTLSADNNPVPDSSQSNSQQIVNDQITMSNGKDSNDVPPVPIPEKRKRGRPPKKSRVRRDRSTTVVVDSTFIPHMKRTQDDSNAQDFPSQSPLFSLNPFNIAPHHLRPKKKVIEGGDEGE</sequence>
<dbReference type="Pfam" id="PF11035">
    <property type="entry name" value="SNAPC2"/>
    <property type="match status" value="2"/>
</dbReference>
<dbReference type="CDD" id="cd00167">
    <property type="entry name" value="SANT"/>
    <property type="match status" value="1"/>
</dbReference>
<dbReference type="OrthoDB" id="5990578at2759"/>
<gene>
    <name evidence="3 4" type="primary">LOC106175041</name>
</gene>
<dbReference type="Proteomes" id="UP000085678">
    <property type="component" value="Unplaced"/>
</dbReference>
<dbReference type="InterPro" id="IPR021281">
    <property type="entry name" value="SNAPC2"/>
</dbReference>
<feature type="compositionally biased region" description="Polar residues" evidence="1">
    <location>
        <begin position="327"/>
        <end position="344"/>
    </location>
</feature>
<dbReference type="GO" id="GO:0009301">
    <property type="term" value="P:snRNA transcription"/>
    <property type="evidence" value="ECO:0007669"/>
    <property type="project" value="InterPro"/>
</dbReference>
<feature type="compositionally biased region" description="Basic residues" evidence="1">
    <location>
        <begin position="291"/>
        <end position="305"/>
    </location>
</feature>
<reference evidence="3 4" key="1">
    <citation type="submission" date="2025-04" db="UniProtKB">
        <authorList>
            <consortium name="RefSeq"/>
        </authorList>
    </citation>
    <scope>IDENTIFICATION</scope>
    <source>
        <tissue evidence="3 4">Gonads</tissue>
    </source>
</reference>
<accession>A0A1S3JQ74</accession>
<evidence type="ECO:0000313" key="4">
    <source>
        <dbReference type="RefSeq" id="XP_013412307.1"/>
    </source>
</evidence>
<dbReference type="RefSeq" id="XP_013412307.1">
    <property type="nucleotide sequence ID" value="XM_013556853.2"/>
</dbReference>
<feature type="compositionally biased region" description="Basic residues" evidence="1">
    <location>
        <begin position="1"/>
        <end position="23"/>
    </location>
</feature>
<protein>
    <submittedName>
        <fullName evidence="3 4">Uncharacterized protein LOC106175041</fullName>
    </submittedName>
</protein>
<dbReference type="RefSeq" id="XP_013412306.1">
    <property type="nucleotide sequence ID" value="XM_013556852.2"/>
</dbReference>
<dbReference type="GO" id="GO:0016251">
    <property type="term" value="F:RNA polymerase II general transcription initiation factor activity"/>
    <property type="evidence" value="ECO:0007669"/>
    <property type="project" value="InterPro"/>
</dbReference>
<dbReference type="GO" id="GO:0016604">
    <property type="term" value="C:nuclear body"/>
    <property type="evidence" value="ECO:0007669"/>
    <property type="project" value="TreeGrafter"/>
</dbReference>
<dbReference type="GeneID" id="106175041"/>
<dbReference type="PANTHER" id="PTHR15132:SF1">
    <property type="entry name" value="SNRNA-ACTIVATING PROTEIN COMPLEX SUBUNIT 2"/>
    <property type="match status" value="1"/>
</dbReference>
<dbReference type="KEGG" id="lak:106175041"/>
<evidence type="ECO:0000256" key="1">
    <source>
        <dbReference type="SAM" id="MobiDB-lite"/>
    </source>
</evidence>
<feature type="region of interest" description="Disordered" evidence="1">
    <location>
        <begin position="1"/>
        <end position="27"/>
    </location>
</feature>